<evidence type="ECO:0000313" key="8">
    <source>
        <dbReference type="Proteomes" id="UP000594364"/>
    </source>
</evidence>
<feature type="compositionally biased region" description="Low complexity" evidence="5">
    <location>
        <begin position="1223"/>
        <end position="1233"/>
    </location>
</feature>
<name>A0A7S9KRK2_EPIFF</name>
<evidence type="ECO:0000313" key="7">
    <source>
        <dbReference type="EMBL" id="QPG99418.1"/>
    </source>
</evidence>
<dbReference type="Proteomes" id="UP000594364">
    <property type="component" value="Chromosome 3"/>
</dbReference>
<dbReference type="GO" id="GO:0005737">
    <property type="term" value="C:cytoplasm"/>
    <property type="evidence" value="ECO:0007669"/>
    <property type="project" value="TreeGrafter"/>
</dbReference>
<dbReference type="InterPro" id="IPR036691">
    <property type="entry name" value="Endo/exonu/phosph_ase_sf"/>
</dbReference>
<protein>
    <recommendedName>
        <fullName evidence="3">phosphoinositide 5-phosphatase</fullName>
        <ecNumber evidence="3">3.1.3.36</ecNumber>
    </recommendedName>
</protein>
<dbReference type="EMBL" id="CP031387">
    <property type="protein sequence ID" value="QPG99418.1"/>
    <property type="molecule type" value="Genomic_DNA"/>
</dbReference>
<feature type="compositionally biased region" description="Low complexity" evidence="5">
    <location>
        <begin position="1146"/>
        <end position="1161"/>
    </location>
</feature>
<feature type="compositionally biased region" description="Acidic residues" evidence="5">
    <location>
        <begin position="1074"/>
        <end position="1083"/>
    </location>
</feature>
<evidence type="ECO:0000256" key="4">
    <source>
        <dbReference type="ARBA" id="ARBA00022801"/>
    </source>
</evidence>
<feature type="compositionally biased region" description="Low complexity" evidence="5">
    <location>
        <begin position="1351"/>
        <end position="1363"/>
    </location>
</feature>
<feature type="compositionally biased region" description="Low complexity" evidence="5">
    <location>
        <begin position="1388"/>
        <end position="1397"/>
    </location>
</feature>
<dbReference type="InterPro" id="IPR000300">
    <property type="entry name" value="IPPc"/>
</dbReference>
<dbReference type="OrthoDB" id="405996at2759"/>
<organism evidence="7 8">
    <name type="scientific">Epichloe festucae (strain Fl1)</name>
    <dbReference type="NCBI Taxonomy" id="877507"/>
    <lineage>
        <taxon>Eukaryota</taxon>
        <taxon>Fungi</taxon>
        <taxon>Dikarya</taxon>
        <taxon>Ascomycota</taxon>
        <taxon>Pezizomycotina</taxon>
        <taxon>Sordariomycetes</taxon>
        <taxon>Hypocreomycetidae</taxon>
        <taxon>Hypocreales</taxon>
        <taxon>Clavicipitaceae</taxon>
        <taxon>Epichloe</taxon>
    </lineage>
</organism>
<sequence>MDSVYSAFSILKLEVMIAMQIYRNPIHTSYHRSTYHGPSADIKTSQLQAPVLAFDWSTANATACSMEYPQGSWAAQAPAPEKSSELYIRDHPHRSIAIVSSSHALILRYSSAANSDTPHNGSVTSLHSVKSRGGADSQSAKCMVEFSPISRQLLKDFRPLTLRPVYGTLGLMSANGEVFLSVITRAVRAATIRPGETVEKICTVDFYCLSSADYDDVVPLESVEPDVSEVNPTWSTQSGYGQSLGRRDVSMEHPCHELRKLLSNGSFYYSTDFDLTNRLQDRSINSNSFDIDNFDDTYLWNSFMIRPLVEFRSRLMPQEREALDSSRILTSATRGFCKTMTIPQSASPIRQSKNGMPSYLSLISRLSCRRAGTRFNSRGIDDDGHVANFVETETIFCSPAGTLFSYVQVRGSVPVFWEQAADLLPGRQKITITRSKEGTQLAFNKHIEDLEQIYGAVHVINLLSDTKPAEVELSDLYRHAIQRCPYSQSSSGSAEHALLRATHYDFHAETKGPAGYEAAKDIRRYIEGSTNGFAYFLAEETDDSSDMATGTDRKRMVVVLQQDGVFRTNCLDCLDRTNLIQTLISQMAVETFLAHRSDYAASDFWMRHSSLWADNGDSLSKIYAGTGALKTSFTRHGKMSLAGAMADMRKSVQRIYHNNFIDPSRQVTIDMLLGRLIQQAPVHLFDPISDFVSMELAKRSDEYTCSEKITIWTGTFNLNGRTEGIGHDLSPWLFGPAGSLEQPDIYVVAFQEIVELSPQQIMNSDPSRKHLWEGAVKRALNQRQASLGGERYVLLRSGQLVGAALCIFVKTSRLNKIKNVEGSAKKTGLSGMAGNKGAVAIRFDYANTHICFVTAHLAAGFSNYDERNRDYATIHHGLRFQRNRGIEDHGKNGYSHSFLFSHPRGSRQPPTGQEANNVLTLADAVIWMGDFNYRIGLGLEEARALVKKRDLASLYENDQLNLQMVAGLAFPFYSEARIGFMPTYKFDVGTDNYDSSEKARIPAWTDRILRKGSNLRQLSYDSAPLKFSDHRPVYATFECRVNIVDEETRENISRELYRRRKADVGDQTAHVGEGEESDDEDLIGYDSIEPGLPPASSDRQKWWLDNRQPARAQVMVPNGRDGLPMGLNPHRPSNPFGQTDESDWVSVPRSSPGPSSLSSSPYEKVSLPTGLASGQGQVQVPRRQLPPAHDASTLPAQVGGLRVDDEDSIKSHSDTPPPPPPRRQTNNSRPNTSGSSSFSGAGLDRARTLPSLPTTPPRSTAGAKSTASQLSQLSQQLTSKSSKSPPPVGKKPAHLAAGSPLSKTATGPTMSNSTRGDDATSLPPLAVHSASGASQASVHASLARKAVAVAQQQQQQQQQRQQQSSPSTTTDKHGTSSNNATGGGQSGGARASAVSANEIHRPLAGRHSQGGAGAAAPASSSASVDLLLDSLINDGGEGMGGWEALQPSSRR</sequence>
<keyword evidence="4" id="KW-0378">Hydrolase</keyword>
<feature type="region of interest" description="Disordered" evidence="5">
    <location>
        <begin position="1060"/>
        <end position="1099"/>
    </location>
</feature>
<evidence type="ECO:0000259" key="6">
    <source>
        <dbReference type="PROSITE" id="PS50275"/>
    </source>
</evidence>
<dbReference type="Pfam" id="PF02383">
    <property type="entry name" value="Syja_N"/>
    <property type="match status" value="1"/>
</dbReference>
<keyword evidence="8" id="KW-1185">Reference proteome</keyword>
<gene>
    <name evidence="7" type="ORF">C2857_001731</name>
</gene>
<feature type="region of interest" description="Disordered" evidence="5">
    <location>
        <begin position="1116"/>
        <end position="1451"/>
    </location>
</feature>
<feature type="compositionally biased region" description="Polar residues" evidence="5">
    <location>
        <begin position="1301"/>
        <end position="1314"/>
    </location>
</feature>
<dbReference type="SUPFAM" id="SSF56219">
    <property type="entry name" value="DNase I-like"/>
    <property type="match status" value="1"/>
</dbReference>
<evidence type="ECO:0000256" key="2">
    <source>
        <dbReference type="ARBA" id="ARBA00009678"/>
    </source>
</evidence>
<feature type="compositionally biased region" description="Low complexity" evidence="5">
    <location>
        <begin position="1414"/>
        <end position="1423"/>
    </location>
</feature>
<dbReference type="EC" id="3.1.3.36" evidence="3"/>
<dbReference type="GO" id="GO:0046856">
    <property type="term" value="P:phosphatidylinositol dephosphorylation"/>
    <property type="evidence" value="ECO:0007669"/>
    <property type="project" value="InterPro"/>
</dbReference>
<feature type="domain" description="SAC" evidence="6">
    <location>
        <begin position="258"/>
        <end position="625"/>
    </location>
</feature>
<dbReference type="GO" id="GO:0043813">
    <property type="term" value="F:phosphatidylinositol-3,5-bisphosphate 5-phosphatase activity"/>
    <property type="evidence" value="ECO:0007669"/>
    <property type="project" value="TreeGrafter"/>
</dbReference>
<accession>A0A7S9KRK2</accession>
<dbReference type="SMART" id="SM00128">
    <property type="entry name" value="IPPc"/>
    <property type="match status" value="1"/>
</dbReference>
<feature type="compositionally biased region" description="Low complexity" evidence="5">
    <location>
        <begin position="1248"/>
        <end position="1283"/>
    </location>
</feature>
<dbReference type="GO" id="GO:0016020">
    <property type="term" value="C:membrane"/>
    <property type="evidence" value="ECO:0007669"/>
    <property type="project" value="TreeGrafter"/>
</dbReference>
<dbReference type="Gene3D" id="3.60.10.10">
    <property type="entry name" value="Endonuclease/exonuclease/phosphatase"/>
    <property type="match status" value="1"/>
</dbReference>
<evidence type="ECO:0000256" key="5">
    <source>
        <dbReference type="SAM" id="MobiDB-lite"/>
    </source>
</evidence>
<dbReference type="GO" id="GO:0004439">
    <property type="term" value="F:phosphatidylinositol-4,5-bisphosphate 5-phosphatase activity"/>
    <property type="evidence" value="ECO:0007669"/>
    <property type="project" value="UniProtKB-EC"/>
</dbReference>
<comment type="similarity">
    <text evidence="2">In the central section; belongs to the inositol 1,4,5-trisphosphate 5-phosphatase family.</text>
</comment>
<dbReference type="InterPro" id="IPR046985">
    <property type="entry name" value="IP5"/>
</dbReference>
<comment type="similarity">
    <text evidence="1">Belongs to the synaptojanin family.</text>
</comment>
<proteinExistence type="inferred from homology"/>
<dbReference type="Pfam" id="PF22669">
    <property type="entry name" value="Exo_endo_phos2"/>
    <property type="match status" value="1"/>
</dbReference>
<dbReference type="InterPro" id="IPR002013">
    <property type="entry name" value="SAC_dom"/>
</dbReference>
<dbReference type="PANTHER" id="PTHR11200:SF257">
    <property type="entry name" value="PHOSPHOINOSITIDE 5-PHOSPHATASE"/>
    <property type="match status" value="1"/>
</dbReference>
<evidence type="ECO:0000256" key="3">
    <source>
        <dbReference type="ARBA" id="ARBA00013044"/>
    </source>
</evidence>
<dbReference type="PROSITE" id="PS50275">
    <property type="entry name" value="SAC"/>
    <property type="match status" value="1"/>
</dbReference>
<evidence type="ECO:0000256" key="1">
    <source>
        <dbReference type="ARBA" id="ARBA00008943"/>
    </source>
</evidence>
<dbReference type="PANTHER" id="PTHR11200">
    <property type="entry name" value="INOSITOL 5-PHOSPHATASE"/>
    <property type="match status" value="1"/>
</dbReference>
<reference evidence="7 8" key="1">
    <citation type="journal article" date="2018" name="PLoS Genet.">
        <title>Repeat elements organise 3D genome structure and mediate transcription in the filamentous fungus Epichloe festucae.</title>
        <authorList>
            <person name="Winter D.J."/>
            <person name="Ganley A.R.D."/>
            <person name="Young C.A."/>
            <person name="Liachko I."/>
            <person name="Schardl C.L."/>
            <person name="Dupont P.Y."/>
            <person name="Berry D."/>
            <person name="Ram A."/>
            <person name="Scott B."/>
            <person name="Cox M.P."/>
        </authorList>
    </citation>
    <scope>NUCLEOTIDE SEQUENCE [LARGE SCALE GENOMIC DNA]</scope>
    <source>
        <strain evidence="7 8">Fl1</strain>
    </source>
</reference>